<dbReference type="CDD" id="cd02869">
    <property type="entry name" value="PseudoU_synth_RluA_like"/>
    <property type="match status" value="1"/>
</dbReference>
<evidence type="ECO:0000256" key="2">
    <source>
        <dbReference type="SAM" id="SignalP"/>
    </source>
</evidence>
<name>A0A0R3UGF8_MESCO</name>
<proteinExistence type="inferred from homology"/>
<dbReference type="AlphaFoldDB" id="A0A0R3UGF8"/>
<accession>A0A0R3UGF8</accession>
<dbReference type="GO" id="GO:0000455">
    <property type="term" value="P:enzyme-directed rRNA pseudouridine synthesis"/>
    <property type="evidence" value="ECO:0007669"/>
    <property type="project" value="TreeGrafter"/>
</dbReference>
<dbReference type="EMBL" id="UXSR01005251">
    <property type="protein sequence ID" value="VDD80306.1"/>
    <property type="molecule type" value="Genomic_DNA"/>
</dbReference>
<dbReference type="Proteomes" id="UP000267029">
    <property type="component" value="Unassembled WGS sequence"/>
</dbReference>
<organism evidence="4 5">
    <name type="scientific">Mesocestoides corti</name>
    <name type="common">Flatworm</name>
    <dbReference type="NCBI Taxonomy" id="53468"/>
    <lineage>
        <taxon>Eukaryota</taxon>
        <taxon>Metazoa</taxon>
        <taxon>Spiralia</taxon>
        <taxon>Lophotrochozoa</taxon>
        <taxon>Platyhelminthes</taxon>
        <taxon>Cestoda</taxon>
        <taxon>Eucestoda</taxon>
        <taxon>Cyclophyllidea</taxon>
        <taxon>Mesocestoididae</taxon>
        <taxon>Mesocestoides</taxon>
    </lineage>
</organism>
<dbReference type="WBParaSite" id="MCU_001720-RA">
    <property type="protein sequence ID" value="MCU_001720-RA"/>
    <property type="gene ID" value="MCU_001720"/>
</dbReference>
<dbReference type="GO" id="GO:0009982">
    <property type="term" value="F:pseudouridine synthase activity"/>
    <property type="evidence" value="ECO:0007669"/>
    <property type="project" value="InterPro"/>
</dbReference>
<evidence type="ECO:0000256" key="1">
    <source>
        <dbReference type="ARBA" id="ARBA00010876"/>
    </source>
</evidence>
<dbReference type="InterPro" id="IPR006145">
    <property type="entry name" value="PsdUridine_synth_RsuA/RluA"/>
</dbReference>
<evidence type="ECO:0000313" key="5">
    <source>
        <dbReference type="Proteomes" id="UP000267029"/>
    </source>
</evidence>
<protein>
    <submittedName>
        <fullName evidence="6">PseudoU_synth_2 domain-containing protein</fullName>
    </submittedName>
</protein>
<dbReference type="PANTHER" id="PTHR21600:SF87">
    <property type="entry name" value="RNA PSEUDOURIDYLATE SYNTHASE DOMAIN-CONTAINING PROTEIN 1"/>
    <property type="match status" value="1"/>
</dbReference>
<feature type="domain" description="Pseudouridine synthase RsuA/RluA-like" evidence="3">
    <location>
        <begin position="48"/>
        <end position="249"/>
    </location>
</feature>
<evidence type="ECO:0000313" key="6">
    <source>
        <dbReference type="WBParaSite" id="MCU_001720-RA"/>
    </source>
</evidence>
<gene>
    <name evidence="4" type="ORF">MCOS_LOCUS6309</name>
</gene>
<feature type="chain" id="PRO_5043132348" evidence="2">
    <location>
        <begin position="23"/>
        <end position="343"/>
    </location>
</feature>
<dbReference type="OrthoDB" id="418349at2759"/>
<reference evidence="6" key="2">
    <citation type="submission" date="2019-11" db="UniProtKB">
        <authorList>
            <consortium name="WormBaseParasite"/>
        </authorList>
    </citation>
    <scope>IDENTIFICATION</scope>
</reference>
<dbReference type="SUPFAM" id="SSF55120">
    <property type="entry name" value="Pseudouridine synthase"/>
    <property type="match status" value="1"/>
</dbReference>
<dbReference type="PANTHER" id="PTHR21600">
    <property type="entry name" value="MITOCHONDRIAL RNA PSEUDOURIDINE SYNTHASE"/>
    <property type="match status" value="1"/>
</dbReference>
<evidence type="ECO:0000313" key="4">
    <source>
        <dbReference type="EMBL" id="VDD80306.1"/>
    </source>
</evidence>
<evidence type="ECO:0000259" key="3">
    <source>
        <dbReference type="Pfam" id="PF00849"/>
    </source>
</evidence>
<sequence>MNFFTITLLRVWVFLMWNIQQLIEIIRKKRDDFLPITDLRIVYKKDGLLVLDKSPGLLINSINPWWNYITLQTQLFFSMPDLADFQLEHMYRFINRLDAPTSGLICVAYSQKMAGLAGRAFQNRAAKKRYLAVVWGHVDDSSCLGKPRQPRSKYLPPFTIEHGHDPICTKIGEKEYLVDFAIGKLSFTWPSGLKQKIMVPGFAPKCQRPRTAQTKVTVLKHGYLEGMAASLLLLQPQSGRRHQLRLHCAIGLGGHPIAGDLIYGRIYGDNDTQEAANYRVPRLMLHALSLDLQLIPDPPSVKGLKKQERVNRSHPQPLQLYFESSRNMLERCHWVDHAVFNKL</sequence>
<reference evidence="4 5" key="1">
    <citation type="submission" date="2018-10" db="EMBL/GenBank/DDBJ databases">
        <authorList>
            <consortium name="Pathogen Informatics"/>
        </authorList>
    </citation>
    <scope>NUCLEOTIDE SEQUENCE [LARGE SCALE GENOMIC DNA]</scope>
</reference>
<keyword evidence="5" id="KW-1185">Reference proteome</keyword>
<dbReference type="Gene3D" id="3.30.2350.10">
    <property type="entry name" value="Pseudouridine synthase"/>
    <property type="match status" value="1"/>
</dbReference>
<dbReference type="Pfam" id="PF00849">
    <property type="entry name" value="PseudoU_synth_2"/>
    <property type="match status" value="1"/>
</dbReference>
<dbReference type="InterPro" id="IPR050188">
    <property type="entry name" value="RluA_PseudoU_synthase"/>
</dbReference>
<dbReference type="GO" id="GO:0003723">
    <property type="term" value="F:RNA binding"/>
    <property type="evidence" value="ECO:0007669"/>
    <property type="project" value="InterPro"/>
</dbReference>
<keyword evidence="2" id="KW-0732">Signal</keyword>
<dbReference type="STRING" id="53468.A0A0R3UGF8"/>
<dbReference type="InterPro" id="IPR020103">
    <property type="entry name" value="PsdUridine_synth_cat_dom_sf"/>
</dbReference>
<feature type="signal peptide" evidence="2">
    <location>
        <begin position="1"/>
        <end position="22"/>
    </location>
</feature>
<comment type="similarity">
    <text evidence="1">Belongs to the pseudouridine synthase RluA family.</text>
</comment>